<evidence type="ECO:0000256" key="1">
    <source>
        <dbReference type="ARBA" id="ARBA00004429"/>
    </source>
</evidence>
<comment type="similarity">
    <text evidence="8">Belongs to the binding-protein-dependent transport system permease family. LivHM subfamily.</text>
</comment>
<dbReference type="Pfam" id="PF02653">
    <property type="entry name" value="BPD_transp_2"/>
    <property type="match status" value="1"/>
</dbReference>
<feature type="transmembrane region" description="Helical" evidence="9">
    <location>
        <begin position="93"/>
        <end position="113"/>
    </location>
</feature>
<keyword evidence="2" id="KW-0813">Transport</keyword>
<dbReference type="EMBL" id="JSFK01000023">
    <property type="protein sequence ID" value="KHA71386.1"/>
    <property type="molecule type" value="Genomic_DNA"/>
</dbReference>
<comment type="subcellular location">
    <subcellularLocation>
        <location evidence="1">Cell inner membrane</location>
        <topology evidence="1">Multi-pass membrane protein</topology>
    </subcellularLocation>
</comment>
<evidence type="ECO:0000256" key="5">
    <source>
        <dbReference type="ARBA" id="ARBA00022970"/>
    </source>
</evidence>
<dbReference type="PANTHER" id="PTHR11795">
    <property type="entry name" value="BRANCHED-CHAIN AMINO ACID TRANSPORT SYSTEM PERMEASE PROTEIN LIVH"/>
    <property type="match status" value="1"/>
</dbReference>
<evidence type="ECO:0000313" key="10">
    <source>
        <dbReference type="EMBL" id="KHA71386.1"/>
    </source>
</evidence>
<keyword evidence="4 9" id="KW-0812">Transmembrane</keyword>
<gene>
    <name evidence="10" type="ORF">NZ35_21010</name>
</gene>
<evidence type="ECO:0000256" key="7">
    <source>
        <dbReference type="ARBA" id="ARBA00023136"/>
    </source>
</evidence>
<feature type="transmembrane region" description="Helical" evidence="9">
    <location>
        <begin position="6"/>
        <end position="28"/>
    </location>
</feature>
<keyword evidence="6 9" id="KW-1133">Transmembrane helix</keyword>
<feature type="transmembrane region" description="Helical" evidence="9">
    <location>
        <begin position="133"/>
        <end position="156"/>
    </location>
</feature>
<feature type="transmembrane region" description="Helical" evidence="9">
    <location>
        <begin position="186"/>
        <end position="211"/>
    </location>
</feature>
<name>A0A0A6FF54_9PSED</name>
<dbReference type="Proteomes" id="UP000030564">
    <property type="component" value="Unassembled WGS sequence"/>
</dbReference>
<keyword evidence="3" id="KW-1003">Cell membrane</keyword>
<comment type="caution">
    <text evidence="10">The sequence shown here is derived from an EMBL/GenBank/DDBJ whole genome shotgun (WGS) entry which is preliminary data.</text>
</comment>
<protein>
    <submittedName>
        <fullName evidence="10">ABC transporter permease</fullName>
    </submittedName>
</protein>
<dbReference type="GO" id="GO:0005886">
    <property type="term" value="C:plasma membrane"/>
    <property type="evidence" value="ECO:0007669"/>
    <property type="project" value="UniProtKB-SubCell"/>
</dbReference>
<keyword evidence="7 9" id="KW-0472">Membrane</keyword>
<evidence type="ECO:0000256" key="6">
    <source>
        <dbReference type="ARBA" id="ARBA00022989"/>
    </source>
</evidence>
<accession>A0A0A6FF54</accession>
<dbReference type="GO" id="GO:0022857">
    <property type="term" value="F:transmembrane transporter activity"/>
    <property type="evidence" value="ECO:0007669"/>
    <property type="project" value="InterPro"/>
</dbReference>
<sequence>MITTTLLSGLGLGSMYALLALGFHITYVVSRTVNFAQGSAMMLGAVLGYSFSVTWHWPAWLAFPAALALAAVYGLVIERFLVRPFHSRGSQAWLMATVAGGILVDNLVLFTFGKEPRQFVSVLTEHSVQLAGSQVTLLQLLIPLIGAGVALALWLVRRHTRLGKVLEACVQNPQAAMLMGIRVKRVVAVSFAVSTVFAAVAGLLIAPLFSVNADMGTLFGLKAFAVAILGGIASAGGVFGAGLLFGLVEALVTLYFGSAFTQIFTFALVIVTLAIRPDGLFGLKSWVKV</sequence>
<reference evidence="10 11" key="1">
    <citation type="submission" date="2014-10" db="EMBL/GenBank/DDBJ databases">
        <title>Draft genome sequence of Pseudomonas chlororaphis EA105.</title>
        <authorList>
            <person name="McCully L.M."/>
            <person name="Bitzer A.S."/>
            <person name="Spence C."/>
            <person name="Bais H."/>
            <person name="Silby M.W."/>
        </authorList>
    </citation>
    <scope>NUCLEOTIDE SEQUENCE [LARGE SCALE GENOMIC DNA]</scope>
    <source>
        <strain evidence="10 11">EA105</strain>
    </source>
</reference>
<dbReference type="InterPro" id="IPR052157">
    <property type="entry name" value="BCAA_transport_permease"/>
</dbReference>
<feature type="transmembrane region" description="Helical" evidence="9">
    <location>
        <begin position="61"/>
        <end position="81"/>
    </location>
</feature>
<evidence type="ECO:0000256" key="9">
    <source>
        <dbReference type="SAM" id="Phobius"/>
    </source>
</evidence>
<dbReference type="CDD" id="cd06582">
    <property type="entry name" value="TM_PBP1_LivH_like"/>
    <property type="match status" value="1"/>
</dbReference>
<evidence type="ECO:0000256" key="8">
    <source>
        <dbReference type="ARBA" id="ARBA00037998"/>
    </source>
</evidence>
<organism evidence="10 11">
    <name type="scientific">Pseudomonas chlororaphis</name>
    <dbReference type="NCBI Taxonomy" id="587753"/>
    <lineage>
        <taxon>Bacteria</taxon>
        <taxon>Pseudomonadati</taxon>
        <taxon>Pseudomonadota</taxon>
        <taxon>Gammaproteobacteria</taxon>
        <taxon>Pseudomonadales</taxon>
        <taxon>Pseudomonadaceae</taxon>
        <taxon>Pseudomonas</taxon>
    </lineage>
</organism>
<feature type="transmembrane region" description="Helical" evidence="9">
    <location>
        <begin position="254"/>
        <end position="275"/>
    </location>
</feature>
<evidence type="ECO:0000256" key="4">
    <source>
        <dbReference type="ARBA" id="ARBA00022692"/>
    </source>
</evidence>
<evidence type="ECO:0000256" key="3">
    <source>
        <dbReference type="ARBA" id="ARBA00022475"/>
    </source>
</evidence>
<evidence type="ECO:0000256" key="2">
    <source>
        <dbReference type="ARBA" id="ARBA00022448"/>
    </source>
</evidence>
<dbReference type="PATRIC" id="fig|587753.9.peg.2852"/>
<dbReference type="AlphaFoldDB" id="A0A0A6FF54"/>
<dbReference type="GO" id="GO:0006865">
    <property type="term" value="P:amino acid transport"/>
    <property type="evidence" value="ECO:0007669"/>
    <property type="project" value="UniProtKB-KW"/>
</dbReference>
<keyword evidence="5" id="KW-0029">Amino-acid transport</keyword>
<evidence type="ECO:0000313" key="11">
    <source>
        <dbReference type="Proteomes" id="UP000030564"/>
    </source>
</evidence>
<feature type="transmembrane region" description="Helical" evidence="9">
    <location>
        <begin position="223"/>
        <end position="247"/>
    </location>
</feature>
<proteinExistence type="inferred from homology"/>
<dbReference type="OrthoDB" id="9807115at2"/>
<dbReference type="InterPro" id="IPR001851">
    <property type="entry name" value="ABC_transp_permease"/>
</dbReference>
<dbReference type="PANTHER" id="PTHR11795:SF445">
    <property type="entry name" value="AMINO ACID ABC TRANSPORTER PERMEASE PROTEIN"/>
    <property type="match status" value="1"/>
</dbReference>